<dbReference type="AlphaFoldDB" id="A0A9I9EBB9"/>
<reference evidence="1" key="1">
    <citation type="submission" date="2023-03" db="UniProtKB">
        <authorList>
            <consortium name="EnsemblPlants"/>
        </authorList>
    </citation>
    <scope>IDENTIFICATION</scope>
</reference>
<sequence length="67" mass="7745">MRGKGNGKHREIEGNRSEKSRVKNLSLTYARLGSFSGSMRAFNDFCWPTMALIFAFHKDGEMMKMKR</sequence>
<protein>
    <submittedName>
        <fullName evidence="1">Uncharacterized protein</fullName>
    </submittedName>
</protein>
<accession>A0A9I9EBB9</accession>
<evidence type="ECO:0000313" key="1">
    <source>
        <dbReference type="EnsemblPlants" id="MELO3C031215.2.1"/>
    </source>
</evidence>
<organism evidence="1">
    <name type="scientific">Cucumis melo</name>
    <name type="common">Muskmelon</name>
    <dbReference type="NCBI Taxonomy" id="3656"/>
    <lineage>
        <taxon>Eukaryota</taxon>
        <taxon>Viridiplantae</taxon>
        <taxon>Streptophyta</taxon>
        <taxon>Embryophyta</taxon>
        <taxon>Tracheophyta</taxon>
        <taxon>Spermatophyta</taxon>
        <taxon>Magnoliopsida</taxon>
        <taxon>eudicotyledons</taxon>
        <taxon>Gunneridae</taxon>
        <taxon>Pentapetalae</taxon>
        <taxon>rosids</taxon>
        <taxon>fabids</taxon>
        <taxon>Cucurbitales</taxon>
        <taxon>Cucurbitaceae</taxon>
        <taxon>Benincaseae</taxon>
        <taxon>Cucumis</taxon>
    </lineage>
</organism>
<name>A0A9I9EBB9_CUCME</name>
<dbReference type="Gramene" id="MELO3C031215.2.1">
    <property type="protein sequence ID" value="MELO3C031215.2.1"/>
    <property type="gene ID" value="MELO3C031215.2"/>
</dbReference>
<proteinExistence type="predicted"/>
<dbReference type="EnsemblPlants" id="MELO3C031215.2.1">
    <property type="protein sequence ID" value="MELO3C031215.2.1"/>
    <property type="gene ID" value="MELO3C031215.2"/>
</dbReference>